<name>A0A0P1B104_PLAHL</name>
<dbReference type="GeneID" id="36401305"/>
<sequence>MVPFYNWCHTKFASIDRICPQFDDWVSRTLYFLSPCGPCPILYINFLQLQKCAGGTPTEESLLDIEETRTELDSKDAHNKIC</sequence>
<organism evidence="1 2">
    <name type="scientific">Plasmopara halstedii</name>
    <name type="common">Downy mildew of sunflower</name>
    <dbReference type="NCBI Taxonomy" id="4781"/>
    <lineage>
        <taxon>Eukaryota</taxon>
        <taxon>Sar</taxon>
        <taxon>Stramenopiles</taxon>
        <taxon>Oomycota</taxon>
        <taxon>Peronosporomycetes</taxon>
        <taxon>Peronosporales</taxon>
        <taxon>Peronosporaceae</taxon>
        <taxon>Plasmopara</taxon>
    </lineage>
</organism>
<dbReference type="Proteomes" id="UP000054928">
    <property type="component" value="Unassembled WGS sequence"/>
</dbReference>
<evidence type="ECO:0000313" key="1">
    <source>
        <dbReference type="EMBL" id="CEG48426.1"/>
    </source>
</evidence>
<proteinExistence type="predicted"/>
<dbReference type="RefSeq" id="XP_024584795.1">
    <property type="nucleotide sequence ID" value="XM_024719503.1"/>
</dbReference>
<protein>
    <submittedName>
        <fullName evidence="1">Uncharacterized protein</fullName>
    </submittedName>
</protein>
<dbReference type="AlphaFoldDB" id="A0A0P1B104"/>
<evidence type="ECO:0000313" key="2">
    <source>
        <dbReference type="Proteomes" id="UP000054928"/>
    </source>
</evidence>
<accession>A0A0P1B104</accession>
<reference evidence="2" key="1">
    <citation type="submission" date="2014-09" db="EMBL/GenBank/DDBJ databases">
        <authorList>
            <person name="Sharma Rahul"/>
            <person name="Thines Marco"/>
        </authorList>
    </citation>
    <scope>NUCLEOTIDE SEQUENCE [LARGE SCALE GENOMIC DNA]</scope>
</reference>
<dbReference type="EMBL" id="CCYD01002939">
    <property type="protein sequence ID" value="CEG48426.1"/>
    <property type="molecule type" value="Genomic_DNA"/>
</dbReference>
<keyword evidence="2" id="KW-1185">Reference proteome</keyword>